<feature type="domain" description="Proliferating cell nuclear antigen PCNA C-terminal" evidence="4">
    <location>
        <begin position="142"/>
        <end position="247"/>
    </location>
</feature>
<feature type="domain" description="Proliferating cell nuclear antigen PCNA N-terminal" evidence="3">
    <location>
        <begin position="12"/>
        <end position="105"/>
    </location>
</feature>
<dbReference type="CDD" id="cd00577">
    <property type="entry name" value="PCNA"/>
    <property type="match status" value="1"/>
</dbReference>
<comment type="similarity">
    <text evidence="1">Belongs to the PCNA family.</text>
</comment>
<dbReference type="InterPro" id="IPR000730">
    <property type="entry name" value="Pr_cel_nuc_antig"/>
</dbReference>
<dbReference type="InterPro" id="IPR046938">
    <property type="entry name" value="DNA_clamp_sf"/>
</dbReference>
<evidence type="ECO:0000313" key="5">
    <source>
        <dbReference type="EMBL" id="KKL75344.1"/>
    </source>
</evidence>
<gene>
    <name evidence="5" type="ORF">LCGC14_2055800</name>
</gene>
<dbReference type="Pfam" id="PF02747">
    <property type="entry name" value="PCNA_C"/>
    <property type="match status" value="1"/>
</dbReference>
<dbReference type="InterPro" id="IPR022648">
    <property type="entry name" value="Pr_cel_nuc_antig_N"/>
</dbReference>
<evidence type="ECO:0000259" key="4">
    <source>
        <dbReference type="Pfam" id="PF02747"/>
    </source>
</evidence>
<dbReference type="GO" id="GO:0006272">
    <property type="term" value="P:leading strand elongation"/>
    <property type="evidence" value="ECO:0007669"/>
    <property type="project" value="TreeGrafter"/>
</dbReference>
<evidence type="ECO:0000256" key="1">
    <source>
        <dbReference type="ARBA" id="ARBA00010462"/>
    </source>
</evidence>
<dbReference type="AlphaFoldDB" id="A0A0F9EMT7"/>
<dbReference type="GO" id="GO:0030337">
    <property type="term" value="F:DNA polymerase processivity factor activity"/>
    <property type="evidence" value="ECO:0007669"/>
    <property type="project" value="InterPro"/>
</dbReference>
<dbReference type="PANTHER" id="PTHR11352">
    <property type="entry name" value="PROLIFERATING CELL NUCLEAR ANTIGEN"/>
    <property type="match status" value="1"/>
</dbReference>
<accession>A0A0F9EMT7</accession>
<dbReference type="Pfam" id="PF00705">
    <property type="entry name" value="PCNA_N"/>
    <property type="match status" value="1"/>
</dbReference>
<dbReference type="GO" id="GO:0006275">
    <property type="term" value="P:regulation of DNA replication"/>
    <property type="evidence" value="ECO:0007669"/>
    <property type="project" value="InterPro"/>
</dbReference>
<dbReference type="InterPro" id="IPR022649">
    <property type="entry name" value="Pr_cel_nuc_antig_C"/>
</dbReference>
<sequence length="251" mass="28747">MKLELSDANFPTFKNAISLMKTVNEELTLNFDDEGIRVRGMDPSHVAMIDIRLKPGLFDRFDKTEDMITVNLAEFYRFLDRVEKGEQVKIIYDKKEAKLAILTERGGTKRRFALPTLEPLDDEVPEPKIFWKSEGRILTQSIDRAIKDSDLVAEHVKIMFTNDSLVFNAVGDVGSARNEWEKDSDELLELKSEEDSTATFTLHYLKDMFAQLKNLTDVVTLHLANDMPLRIESDENENIEIDLYLAPCIGV</sequence>
<evidence type="ECO:0000259" key="3">
    <source>
        <dbReference type="Pfam" id="PF00705"/>
    </source>
</evidence>
<organism evidence="5">
    <name type="scientific">marine sediment metagenome</name>
    <dbReference type="NCBI Taxonomy" id="412755"/>
    <lineage>
        <taxon>unclassified sequences</taxon>
        <taxon>metagenomes</taxon>
        <taxon>ecological metagenomes</taxon>
    </lineage>
</organism>
<name>A0A0F9EMT7_9ZZZZ</name>
<evidence type="ECO:0008006" key="6">
    <source>
        <dbReference type="Google" id="ProtNLM"/>
    </source>
</evidence>
<dbReference type="HAMAP" id="MF_00317">
    <property type="entry name" value="DNApol_clamp_arch"/>
    <property type="match status" value="1"/>
</dbReference>
<reference evidence="5" key="1">
    <citation type="journal article" date="2015" name="Nature">
        <title>Complex archaea that bridge the gap between prokaryotes and eukaryotes.</title>
        <authorList>
            <person name="Spang A."/>
            <person name="Saw J.H."/>
            <person name="Jorgensen S.L."/>
            <person name="Zaremba-Niedzwiedzka K."/>
            <person name="Martijn J."/>
            <person name="Lind A.E."/>
            <person name="van Eijk R."/>
            <person name="Schleper C."/>
            <person name="Guy L."/>
            <person name="Ettema T.J."/>
        </authorList>
    </citation>
    <scope>NUCLEOTIDE SEQUENCE</scope>
</reference>
<dbReference type="Gene3D" id="3.70.10.10">
    <property type="match status" value="1"/>
</dbReference>
<comment type="caution">
    <text evidence="5">The sequence shown here is derived from an EMBL/GenBank/DDBJ whole genome shotgun (WGS) entry which is preliminary data.</text>
</comment>
<dbReference type="PANTHER" id="PTHR11352:SF0">
    <property type="entry name" value="PROLIFERATING CELL NUCLEAR ANTIGEN"/>
    <property type="match status" value="1"/>
</dbReference>
<dbReference type="GO" id="GO:0003677">
    <property type="term" value="F:DNA binding"/>
    <property type="evidence" value="ECO:0007669"/>
    <property type="project" value="UniProtKB-KW"/>
</dbReference>
<protein>
    <recommendedName>
        <fullName evidence="6">Proliferating cell nuclear antigen PCNA N-terminal domain-containing protein</fullName>
    </recommendedName>
</protein>
<evidence type="ECO:0000256" key="2">
    <source>
        <dbReference type="ARBA" id="ARBA00023125"/>
    </source>
</evidence>
<dbReference type="EMBL" id="LAZR01024376">
    <property type="protein sequence ID" value="KKL75344.1"/>
    <property type="molecule type" value="Genomic_DNA"/>
</dbReference>
<proteinExistence type="inferred from homology"/>
<keyword evidence="2" id="KW-0238">DNA-binding</keyword>
<dbReference type="SUPFAM" id="SSF55979">
    <property type="entry name" value="DNA clamp"/>
    <property type="match status" value="2"/>
</dbReference>
<dbReference type="InterPro" id="IPR022659">
    <property type="entry name" value="Pr_cel_nuc_antig_CS"/>
</dbReference>
<dbReference type="PROSITE" id="PS01251">
    <property type="entry name" value="PCNA_1"/>
    <property type="match status" value="1"/>
</dbReference>